<dbReference type="AlphaFoldDB" id="A0A1X9ME27"/>
<dbReference type="EMBL" id="CP020814">
    <property type="protein sequence ID" value="ARK30383.1"/>
    <property type="molecule type" value="Genomic_DNA"/>
</dbReference>
<gene>
    <name evidence="2" type="ORF">BkAM31D_11400</name>
</gene>
<evidence type="ECO:0000313" key="3">
    <source>
        <dbReference type="Proteomes" id="UP000193006"/>
    </source>
</evidence>
<keyword evidence="1" id="KW-0812">Transmembrane</keyword>
<dbReference type="RefSeq" id="WP_066151385.1">
    <property type="nucleotide sequence ID" value="NZ_CP020814.1"/>
</dbReference>
<evidence type="ECO:0000256" key="1">
    <source>
        <dbReference type="SAM" id="Phobius"/>
    </source>
</evidence>
<reference evidence="2 3" key="1">
    <citation type="submission" date="2017-04" db="EMBL/GenBank/DDBJ databases">
        <title>Bacillus krulwichiae AM31D Genome sequencing and assembly.</title>
        <authorList>
            <person name="Krulwich T.A."/>
            <person name="Anastor L."/>
            <person name="Ehrlich R."/>
            <person name="Ehrlich G.D."/>
            <person name="Janto B."/>
        </authorList>
    </citation>
    <scope>NUCLEOTIDE SEQUENCE [LARGE SCALE GENOMIC DNA]</scope>
    <source>
        <strain evidence="2 3">AM31D</strain>
    </source>
</reference>
<sequence>MYVFIAMKVGSYMVKQWLVVGMALVGFVGVWSLVFFSLNLTNSKISEVREPVVSSKALKGELSILDVMELNEAKTEDVEIGIDSEQNVFIPNQAMLDLSEYDFSDDETTEGVPIGDILKKLQLE</sequence>
<dbReference type="STRING" id="199441.BkAM31D_11400"/>
<organism evidence="2 3">
    <name type="scientific">Halalkalibacter krulwichiae</name>
    <dbReference type="NCBI Taxonomy" id="199441"/>
    <lineage>
        <taxon>Bacteria</taxon>
        <taxon>Bacillati</taxon>
        <taxon>Bacillota</taxon>
        <taxon>Bacilli</taxon>
        <taxon>Bacillales</taxon>
        <taxon>Bacillaceae</taxon>
        <taxon>Halalkalibacter</taxon>
    </lineage>
</organism>
<dbReference type="Proteomes" id="UP000193006">
    <property type="component" value="Chromosome"/>
</dbReference>
<feature type="transmembrane region" description="Helical" evidence="1">
    <location>
        <begin position="17"/>
        <end position="40"/>
    </location>
</feature>
<dbReference type="KEGG" id="bkw:BkAM31D_11400"/>
<keyword evidence="1" id="KW-0472">Membrane</keyword>
<protein>
    <submittedName>
        <fullName evidence="2">Uncharacterized protein</fullName>
    </submittedName>
</protein>
<keyword evidence="3" id="KW-1185">Reference proteome</keyword>
<accession>A0A1X9ME27</accession>
<keyword evidence="1" id="KW-1133">Transmembrane helix</keyword>
<proteinExistence type="predicted"/>
<name>A0A1X9ME27_9BACI</name>
<evidence type="ECO:0000313" key="2">
    <source>
        <dbReference type="EMBL" id="ARK30383.1"/>
    </source>
</evidence>